<feature type="region of interest" description="Disordered" evidence="1">
    <location>
        <begin position="60"/>
        <end position="81"/>
    </location>
</feature>
<evidence type="ECO:0000313" key="2">
    <source>
        <dbReference type="EMBL" id="RHZ83920.1"/>
    </source>
</evidence>
<dbReference type="EMBL" id="PQFF01000082">
    <property type="protein sequence ID" value="RHZ83920.1"/>
    <property type="molecule type" value="Genomic_DNA"/>
</dbReference>
<dbReference type="Proteomes" id="UP000266861">
    <property type="component" value="Unassembled WGS sequence"/>
</dbReference>
<feature type="compositionally biased region" description="Basic and acidic residues" evidence="1">
    <location>
        <begin position="60"/>
        <end position="71"/>
    </location>
</feature>
<keyword evidence="3" id="KW-1185">Reference proteome</keyword>
<protein>
    <submittedName>
        <fullName evidence="2">Uncharacterized protein</fullName>
    </submittedName>
</protein>
<gene>
    <name evidence="2" type="ORF">Glove_86g57</name>
</gene>
<feature type="compositionally biased region" description="Polar residues" evidence="1">
    <location>
        <begin position="72"/>
        <end position="81"/>
    </location>
</feature>
<accession>A0A397JH04</accession>
<dbReference type="AlphaFoldDB" id="A0A397JH04"/>
<comment type="caution">
    <text evidence="2">The sequence shown here is derived from an EMBL/GenBank/DDBJ whole genome shotgun (WGS) entry which is preliminary data.</text>
</comment>
<evidence type="ECO:0000313" key="3">
    <source>
        <dbReference type="Proteomes" id="UP000266861"/>
    </source>
</evidence>
<organism evidence="2 3">
    <name type="scientific">Diversispora epigaea</name>
    <dbReference type="NCBI Taxonomy" id="1348612"/>
    <lineage>
        <taxon>Eukaryota</taxon>
        <taxon>Fungi</taxon>
        <taxon>Fungi incertae sedis</taxon>
        <taxon>Mucoromycota</taxon>
        <taxon>Glomeromycotina</taxon>
        <taxon>Glomeromycetes</taxon>
        <taxon>Diversisporales</taxon>
        <taxon>Diversisporaceae</taxon>
        <taxon>Diversispora</taxon>
    </lineage>
</organism>
<sequence length="81" mass="9001">MSANKLHPQSCYISRCIHTLRGLHDSLEEIKSGNSSDPNLLLKSIESTTSAVNTYNIGSTEEKEIQNKEPNESTTSNCQYL</sequence>
<dbReference type="OrthoDB" id="2474266at2759"/>
<name>A0A397JH04_9GLOM</name>
<reference evidence="2 3" key="1">
    <citation type="submission" date="2018-08" db="EMBL/GenBank/DDBJ databases">
        <title>Genome and evolution of the arbuscular mycorrhizal fungus Diversispora epigaea (formerly Glomus versiforme) and its bacterial endosymbionts.</title>
        <authorList>
            <person name="Sun X."/>
            <person name="Fei Z."/>
            <person name="Harrison M."/>
        </authorList>
    </citation>
    <scope>NUCLEOTIDE SEQUENCE [LARGE SCALE GENOMIC DNA]</scope>
    <source>
        <strain evidence="2 3">IT104</strain>
    </source>
</reference>
<proteinExistence type="predicted"/>
<evidence type="ECO:0000256" key="1">
    <source>
        <dbReference type="SAM" id="MobiDB-lite"/>
    </source>
</evidence>